<dbReference type="Proteomes" id="UP000680132">
    <property type="component" value="Unassembled WGS sequence"/>
</dbReference>
<protein>
    <submittedName>
        <fullName evidence="4">EamA family transporter</fullName>
    </submittedName>
</protein>
<feature type="transmembrane region" description="Helical" evidence="2">
    <location>
        <begin position="262"/>
        <end position="279"/>
    </location>
</feature>
<reference evidence="4" key="1">
    <citation type="submission" date="2021-03" db="EMBL/GenBank/DDBJ databases">
        <title>Microbacterium sp. nov., a novel actinobacterium isolated from cow dung.</title>
        <authorList>
            <person name="Zhang L."/>
        </authorList>
    </citation>
    <scope>NUCLEOTIDE SEQUENCE</scope>
    <source>
        <strain evidence="4">NEAU-LLB</strain>
    </source>
</reference>
<feature type="transmembrane region" description="Helical" evidence="2">
    <location>
        <begin position="175"/>
        <end position="196"/>
    </location>
</feature>
<dbReference type="AlphaFoldDB" id="A0A939QH27"/>
<keyword evidence="2" id="KW-0472">Membrane</keyword>
<dbReference type="Pfam" id="PF00892">
    <property type="entry name" value="EamA"/>
    <property type="match status" value="2"/>
</dbReference>
<feature type="transmembrane region" description="Helical" evidence="2">
    <location>
        <begin position="31"/>
        <end position="54"/>
    </location>
</feature>
<gene>
    <name evidence="4" type="ORF">J5V96_00115</name>
</gene>
<accession>A0A939QH27</accession>
<evidence type="ECO:0000256" key="1">
    <source>
        <dbReference type="ARBA" id="ARBA00007362"/>
    </source>
</evidence>
<comment type="similarity">
    <text evidence="1">Belongs to the EamA transporter family.</text>
</comment>
<feature type="transmembrane region" description="Helical" evidence="2">
    <location>
        <begin position="115"/>
        <end position="132"/>
    </location>
</feature>
<keyword evidence="5" id="KW-1185">Reference proteome</keyword>
<proteinExistence type="inferred from homology"/>
<dbReference type="GO" id="GO:0016020">
    <property type="term" value="C:membrane"/>
    <property type="evidence" value="ECO:0007669"/>
    <property type="project" value="InterPro"/>
</dbReference>
<feature type="transmembrane region" description="Helical" evidence="2">
    <location>
        <begin position="61"/>
        <end position="83"/>
    </location>
</feature>
<keyword evidence="2" id="KW-1133">Transmembrane helix</keyword>
<feature type="transmembrane region" description="Helical" evidence="2">
    <location>
        <begin position="208"/>
        <end position="226"/>
    </location>
</feature>
<feature type="transmembrane region" description="Helical" evidence="2">
    <location>
        <begin position="232"/>
        <end position="255"/>
    </location>
</feature>
<organism evidence="4 5">
    <name type="scientific">Microbacterium stercoris</name>
    <dbReference type="NCBI Taxonomy" id="2820289"/>
    <lineage>
        <taxon>Bacteria</taxon>
        <taxon>Bacillati</taxon>
        <taxon>Actinomycetota</taxon>
        <taxon>Actinomycetes</taxon>
        <taxon>Micrococcales</taxon>
        <taxon>Microbacteriaceae</taxon>
        <taxon>Microbacterium</taxon>
    </lineage>
</organism>
<feature type="domain" description="EamA" evidence="3">
    <location>
        <begin position="153"/>
        <end position="277"/>
    </location>
</feature>
<sequence length="280" mass="27572">MLAVVLALASAAAYGVSDFLGGLFAKRDSAWTIALWGQAGALVAAGGLALFFGGAPAGADLLWAAVSGVGSGLGGAFLYRGLANGRMSVIAPISAVISAAVPVVTGVVTGERPSGLTWVGIVVGLVAIWLVARAPDPSGAPREGTGASIRDGLLAGAGFGTSFAAIGQIRDEAGLWPNAASMVVAIVVLLGAVLLVRARILLPPRRALVAMTPGVLSAAALAFFLFASQAGLLTVVSVISSLYPASTLVLAALVLRERILPGQAVGLAACAVAVGLVAAG</sequence>
<dbReference type="EMBL" id="JAGFOA010000001">
    <property type="protein sequence ID" value="MBO3661910.1"/>
    <property type="molecule type" value="Genomic_DNA"/>
</dbReference>
<name>A0A939QH27_9MICO</name>
<evidence type="ECO:0000313" key="5">
    <source>
        <dbReference type="Proteomes" id="UP000680132"/>
    </source>
</evidence>
<dbReference type="InterPro" id="IPR000620">
    <property type="entry name" value="EamA_dom"/>
</dbReference>
<dbReference type="SUPFAM" id="SSF103481">
    <property type="entry name" value="Multidrug resistance efflux transporter EmrE"/>
    <property type="match status" value="2"/>
</dbReference>
<feature type="domain" description="EamA" evidence="3">
    <location>
        <begin position="2"/>
        <end position="132"/>
    </location>
</feature>
<comment type="caution">
    <text evidence="4">The sequence shown here is derived from an EMBL/GenBank/DDBJ whole genome shotgun (WGS) entry which is preliminary data.</text>
</comment>
<keyword evidence="2" id="KW-0812">Transmembrane</keyword>
<dbReference type="RefSeq" id="WP_208499216.1">
    <property type="nucleotide sequence ID" value="NZ_JAGFOA010000001.1"/>
</dbReference>
<evidence type="ECO:0000259" key="3">
    <source>
        <dbReference type="Pfam" id="PF00892"/>
    </source>
</evidence>
<evidence type="ECO:0000313" key="4">
    <source>
        <dbReference type="EMBL" id="MBO3661910.1"/>
    </source>
</evidence>
<evidence type="ECO:0000256" key="2">
    <source>
        <dbReference type="SAM" id="Phobius"/>
    </source>
</evidence>
<dbReference type="InterPro" id="IPR037185">
    <property type="entry name" value="EmrE-like"/>
</dbReference>
<feature type="transmembrane region" description="Helical" evidence="2">
    <location>
        <begin position="89"/>
        <end position="108"/>
    </location>
</feature>